<evidence type="ECO:0000313" key="4">
    <source>
        <dbReference type="Proteomes" id="UP000297299"/>
    </source>
</evidence>
<dbReference type="AlphaFoldDB" id="A0A4Y8CIX5"/>
<name>A0A4Y8CIX5_9HELO</name>
<evidence type="ECO:0000313" key="3">
    <source>
        <dbReference type="EMBL" id="TEY32120.1"/>
    </source>
</evidence>
<evidence type="ECO:0000256" key="2">
    <source>
        <dbReference type="SAM" id="SignalP"/>
    </source>
</evidence>
<accession>A0A4Y8CIX5</accession>
<gene>
    <name evidence="3" type="ORF">BOTCAL_0757g00010</name>
</gene>
<feature type="transmembrane region" description="Helical" evidence="1">
    <location>
        <begin position="245"/>
        <end position="267"/>
    </location>
</feature>
<keyword evidence="1" id="KW-0472">Membrane</keyword>
<dbReference type="OrthoDB" id="3540187at2759"/>
<keyword evidence="1" id="KW-0812">Transmembrane</keyword>
<dbReference type="EMBL" id="PHWZ01000753">
    <property type="protein sequence ID" value="TEY32120.1"/>
    <property type="molecule type" value="Genomic_DNA"/>
</dbReference>
<sequence>MHINILIMAASLCAVVLAHYPSDDNQDGFTDYSLDQNQAGVPDVPLDTSQAAIVSGIVSSLSALSTALGIPSSLASELSNIPTSASALGYSPQDISQLNKQLSSTNKPGWYTSLSPDAKSYVDNAVSILDSVYSLKSILNTATAWQTTSVGVAGGTAATPLGTLESTWASSTKFDDWKSSWTSSTGVGSWDSTWASSTGVATWESVSPTSTSFKAEESKFESSTGTWNSTAAQTTGPIEVSTSNATPVMCSLSLGLALALFLGLIGAM</sequence>
<keyword evidence="1" id="KW-1133">Transmembrane helix</keyword>
<keyword evidence="2" id="KW-0732">Signal</keyword>
<protein>
    <submittedName>
        <fullName evidence="3">Uncharacterized protein</fullName>
    </submittedName>
</protein>
<feature type="chain" id="PRO_5021491400" evidence="2">
    <location>
        <begin position="19"/>
        <end position="268"/>
    </location>
</feature>
<proteinExistence type="predicted"/>
<comment type="caution">
    <text evidence="3">The sequence shown here is derived from an EMBL/GenBank/DDBJ whole genome shotgun (WGS) entry which is preliminary data.</text>
</comment>
<evidence type="ECO:0000256" key="1">
    <source>
        <dbReference type="SAM" id="Phobius"/>
    </source>
</evidence>
<feature type="signal peptide" evidence="2">
    <location>
        <begin position="1"/>
        <end position="18"/>
    </location>
</feature>
<reference evidence="3 4" key="1">
    <citation type="submission" date="2017-11" db="EMBL/GenBank/DDBJ databases">
        <title>Comparative genomics of Botrytis spp.</title>
        <authorList>
            <person name="Valero-Jimenez C.A."/>
            <person name="Tapia P."/>
            <person name="Veloso J."/>
            <person name="Silva-Moreno E."/>
            <person name="Staats M."/>
            <person name="Valdes J.H."/>
            <person name="Van Kan J.A.L."/>
        </authorList>
    </citation>
    <scope>NUCLEOTIDE SEQUENCE [LARGE SCALE GENOMIC DNA]</scope>
    <source>
        <strain evidence="3 4">MUCL2830</strain>
    </source>
</reference>
<dbReference type="Proteomes" id="UP000297299">
    <property type="component" value="Unassembled WGS sequence"/>
</dbReference>
<organism evidence="3 4">
    <name type="scientific">Botryotinia calthae</name>
    <dbReference type="NCBI Taxonomy" id="38488"/>
    <lineage>
        <taxon>Eukaryota</taxon>
        <taxon>Fungi</taxon>
        <taxon>Dikarya</taxon>
        <taxon>Ascomycota</taxon>
        <taxon>Pezizomycotina</taxon>
        <taxon>Leotiomycetes</taxon>
        <taxon>Helotiales</taxon>
        <taxon>Sclerotiniaceae</taxon>
        <taxon>Botryotinia</taxon>
    </lineage>
</organism>
<keyword evidence="4" id="KW-1185">Reference proteome</keyword>